<accession>A0A1V3WLM4</accession>
<keyword evidence="3" id="KW-0285">Flavoprotein</keyword>
<protein>
    <submittedName>
        <fullName evidence="7">GMC oxidoreductase family protein</fullName>
    </submittedName>
</protein>
<sequence length="280" mass="30522">MMILAGAGVGGGSLNYANTLYVPPEPFFKDQQWQHISDWRDELMPHYEQAQRMLGVVKNPTFTDADRIVKEVADEMGFGDTWVPTPVGVFFGPDGTKAPGKTVPDPYFGGAGPARTGCIECGECMTGCRHGAKNTLLKNYLGLAESAGARVIPMTTVKGFEQRADGLWEVRTVRTGSWARRDRRTFTATYLILAAGTWGTQHLLFKMRDAGKLAKLSEKLGVLTRTNSESIVGAARLKVSPELDLTHGVAITSSIHPTPDTHIEPSATARGPTRWGCCRR</sequence>
<dbReference type="GO" id="GO:0050660">
    <property type="term" value="F:flavin adenine dinucleotide binding"/>
    <property type="evidence" value="ECO:0007669"/>
    <property type="project" value="InterPro"/>
</dbReference>
<gene>
    <name evidence="7" type="ORF">BZL30_7793</name>
</gene>
<evidence type="ECO:0000313" key="8">
    <source>
        <dbReference type="Proteomes" id="UP000189229"/>
    </source>
</evidence>
<dbReference type="InterPro" id="IPR052542">
    <property type="entry name" value="Cholesterol_Oxidase"/>
</dbReference>
<dbReference type="GO" id="GO:0016614">
    <property type="term" value="F:oxidoreductase activity, acting on CH-OH group of donors"/>
    <property type="evidence" value="ECO:0007669"/>
    <property type="project" value="InterPro"/>
</dbReference>
<reference evidence="7 8" key="1">
    <citation type="submission" date="2017-02" db="EMBL/GenBank/DDBJ databases">
        <title>Complete genome sequences of Mycobacterium kansasii strains isolated from rhesus macaques.</title>
        <authorList>
            <person name="Panda A."/>
            <person name="Nagaraj S."/>
            <person name="Zhao X."/>
            <person name="Tettelin H."/>
            <person name="Detolla L.J."/>
        </authorList>
    </citation>
    <scope>NUCLEOTIDE SEQUENCE [LARGE SCALE GENOMIC DNA]</scope>
    <source>
        <strain evidence="7 8">11-3813</strain>
    </source>
</reference>
<dbReference type="PANTHER" id="PTHR47470">
    <property type="entry name" value="CHOLESTEROL OXIDASE"/>
    <property type="match status" value="1"/>
</dbReference>
<dbReference type="Proteomes" id="UP000189229">
    <property type="component" value="Unassembled WGS sequence"/>
</dbReference>
<evidence type="ECO:0000313" key="7">
    <source>
        <dbReference type="EMBL" id="OOK67742.1"/>
    </source>
</evidence>
<organism evidence="7 8">
    <name type="scientific">Mycobacterium kansasii</name>
    <dbReference type="NCBI Taxonomy" id="1768"/>
    <lineage>
        <taxon>Bacteria</taxon>
        <taxon>Bacillati</taxon>
        <taxon>Actinomycetota</taxon>
        <taxon>Actinomycetes</taxon>
        <taxon>Mycobacteriales</taxon>
        <taxon>Mycobacteriaceae</taxon>
        <taxon>Mycobacterium</taxon>
    </lineage>
</organism>
<dbReference type="SUPFAM" id="SSF51905">
    <property type="entry name" value="FAD/NAD(P)-binding domain"/>
    <property type="match status" value="1"/>
</dbReference>
<evidence type="ECO:0000256" key="4">
    <source>
        <dbReference type="ARBA" id="ARBA00022827"/>
    </source>
</evidence>
<comment type="cofactor">
    <cofactor evidence="1">
        <name>FAD</name>
        <dbReference type="ChEBI" id="CHEBI:57692"/>
    </cofactor>
</comment>
<dbReference type="InterPro" id="IPR000172">
    <property type="entry name" value="GMC_OxRdtase_N"/>
</dbReference>
<evidence type="ECO:0000256" key="2">
    <source>
        <dbReference type="ARBA" id="ARBA00010790"/>
    </source>
</evidence>
<dbReference type="InterPro" id="IPR036188">
    <property type="entry name" value="FAD/NAD-bd_sf"/>
</dbReference>
<keyword evidence="5" id="KW-0560">Oxidoreductase</keyword>
<dbReference type="AlphaFoldDB" id="A0A1V3WLM4"/>
<evidence type="ECO:0000256" key="3">
    <source>
        <dbReference type="ARBA" id="ARBA00022630"/>
    </source>
</evidence>
<dbReference type="EMBL" id="MVBM01000008">
    <property type="protein sequence ID" value="OOK67742.1"/>
    <property type="molecule type" value="Genomic_DNA"/>
</dbReference>
<keyword evidence="4" id="KW-0274">FAD</keyword>
<dbReference type="PANTHER" id="PTHR47470:SF1">
    <property type="entry name" value="FAD-DEPENDENT OXIDOREDUCTASE 2 FAD BINDING DOMAIN-CONTAINING PROTEIN"/>
    <property type="match status" value="1"/>
</dbReference>
<evidence type="ECO:0000259" key="6">
    <source>
        <dbReference type="Pfam" id="PF00732"/>
    </source>
</evidence>
<evidence type="ECO:0000256" key="1">
    <source>
        <dbReference type="ARBA" id="ARBA00001974"/>
    </source>
</evidence>
<comment type="similarity">
    <text evidence="2">Belongs to the GMC oxidoreductase family.</text>
</comment>
<dbReference type="Pfam" id="PF00732">
    <property type="entry name" value="GMC_oxred_N"/>
    <property type="match status" value="1"/>
</dbReference>
<comment type="caution">
    <text evidence="7">The sequence shown here is derived from an EMBL/GenBank/DDBJ whole genome shotgun (WGS) entry which is preliminary data.</text>
</comment>
<dbReference type="Gene3D" id="3.50.50.60">
    <property type="entry name" value="FAD/NAD(P)-binding domain"/>
    <property type="match status" value="2"/>
</dbReference>
<proteinExistence type="inferred from homology"/>
<feature type="domain" description="Glucose-methanol-choline oxidoreductase N-terminal" evidence="6">
    <location>
        <begin position="117"/>
        <end position="204"/>
    </location>
</feature>
<name>A0A1V3WLM4_MYCKA</name>
<evidence type="ECO:0000256" key="5">
    <source>
        <dbReference type="ARBA" id="ARBA00023002"/>
    </source>
</evidence>